<dbReference type="InterPro" id="IPR012337">
    <property type="entry name" value="RNaseH-like_sf"/>
</dbReference>
<dbReference type="GO" id="GO:0003676">
    <property type="term" value="F:nucleic acid binding"/>
    <property type="evidence" value="ECO:0007669"/>
    <property type="project" value="InterPro"/>
</dbReference>
<feature type="non-terminal residue" evidence="2">
    <location>
        <position position="1"/>
    </location>
</feature>
<dbReference type="InterPro" id="IPR036397">
    <property type="entry name" value="RNaseH_sf"/>
</dbReference>
<protein>
    <submittedName>
        <fullName evidence="2">Polyprotein, putative</fullName>
    </submittedName>
</protein>
<organism evidence="2">
    <name type="scientific">Solanum tuberosum</name>
    <name type="common">Potato</name>
    <dbReference type="NCBI Taxonomy" id="4113"/>
    <lineage>
        <taxon>Eukaryota</taxon>
        <taxon>Viridiplantae</taxon>
        <taxon>Streptophyta</taxon>
        <taxon>Embryophyta</taxon>
        <taxon>Tracheophyta</taxon>
        <taxon>Spermatophyta</taxon>
        <taxon>Magnoliopsida</taxon>
        <taxon>eudicotyledons</taxon>
        <taxon>Gunneridae</taxon>
        <taxon>Pentapetalae</taxon>
        <taxon>asterids</taxon>
        <taxon>lamiids</taxon>
        <taxon>Solanales</taxon>
        <taxon>Solanaceae</taxon>
        <taxon>Solanoideae</taxon>
        <taxon>Solaneae</taxon>
        <taxon>Solanum</taxon>
    </lineage>
</organism>
<dbReference type="PANTHER" id="PTHR45835">
    <property type="entry name" value="YALI0A06105P"/>
    <property type="match status" value="1"/>
</dbReference>
<proteinExistence type="predicted"/>
<evidence type="ECO:0000313" key="2">
    <source>
        <dbReference type="EMBL" id="ABI34389.1"/>
    </source>
</evidence>
<dbReference type="PANTHER" id="PTHR45835:SF99">
    <property type="entry name" value="CHROMO DOMAIN-CONTAINING PROTEIN-RELATED"/>
    <property type="match status" value="1"/>
</dbReference>
<dbReference type="Pfam" id="PF00385">
    <property type="entry name" value="Chromo"/>
    <property type="match status" value="1"/>
</dbReference>
<evidence type="ECO:0000259" key="1">
    <source>
        <dbReference type="PROSITE" id="PS50994"/>
    </source>
</evidence>
<dbReference type="InterPro" id="IPR056924">
    <property type="entry name" value="SH3_Tf2-1"/>
</dbReference>
<dbReference type="Pfam" id="PF00665">
    <property type="entry name" value="rve"/>
    <property type="match status" value="1"/>
</dbReference>
<dbReference type="InterPro" id="IPR023780">
    <property type="entry name" value="Chromo_domain"/>
</dbReference>
<reference evidence="2" key="2">
    <citation type="submission" date="2006-08" db="EMBL/GenBank/DDBJ databases">
        <authorList>
            <person name="Childs K."/>
        </authorList>
    </citation>
    <scope>NUCLEOTIDE SEQUENCE</scope>
</reference>
<accession>Q0KIJ4</accession>
<dbReference type="AlphaFoldDB" id="Q0KIJ4"/>
<dbReference type="SUPFAM" id="SSF53098">
    <property type="entry name" value="Ribonuclease H-like"/>
    <property type="match status" value="1"/>
</dbReference>
<name>Q0KIJ4_SOLTU</name>
<dbReference type="Pfam" id="PF24626">
    <property type="entry name" value="SH3_Tf2-1"/>
    <property type="match status" value="1"/>
</dbReference>
<gene>
    <name evidence="2" type="ORF">STB1_57t00001</name>
</gene>
<dbReference type="InterPro" id="IPR016197">
    <property type="entry name" value="Chromo-like_dom_sf"/>
</dbReference>
<dbReference type="GO" id="GO:0015074">
    <property type="term" value="P:DNA integration"/>
    <property type="evidence" value="ECO:0007669"/>
    <property type="project" value="InterPro"/>
</dbReference>
<dbReference type="InterPro" id="IPR001584">
    <property type="entry name" value="Integrase_cat-core"/>
</dbReference>
<dbReference type="SUPFAM" id="SSF54160">
    <property type="entry name" value="Chromo domain-like"/>
    <property type="match status" value="1"/>
</dbReference>
<dbReference type="PROSITE" id="PS50994">
    <property type="entry name" value="INTEGRASE"/>
    <property type="match status" value="1"/>
</dbReference>
<feature type="domain" description="Integrase catalytic" evidence="1">
    <location>
        <begin position="14"/>
        <end position="177"/>
    </location>
</feature>
<dbReference type="FunFam" id="3.30.420.10:FF:000032">
    <property type="entry name" value="Retrovirus-related Pol polyprotein from transposon 297-like Protein"/>
    <property type="match status" value="1"/>
</dbReference>
<sequence>VKAEHLRPGGEFQRLPIPEWKWERITMDFVVGLPRTSRGVDSIWVIVDRLTKSAHFLPVHTTFSAERLARIYIREVVRLHGVPVSIISDRGSQFTSSFLRAFQEELGTRVHLSTAFHPQTDGQSERTIQVLEDMLRACVMDFGGQWDQFLPLAEFAYNNSYHSSIQMAPFEALYGRRCHSPVGWFESTEPRLRGTDLLQEALDQVRVIQDRLRTAQSRHQSYADQRRRPLRFSVGDRVFLRVSPMKGVMRFGRRGKLSPRYIGPFEILRTVGEVAYELALPPVFSAIHPVFHVSMLRRYVPDESHVLQYDAVELDDRLTFVEEPVAILARDVRRLRSRAIPVVKVRWRHCSVEEATWETEQEMREQFPGLFEPSGKLQENFVRNLAVISETRGEAWFEWGSIWRPFGGEKIRYRELEHAWSAFRLSYSTRLESVVQLTCDLVLATVPGSSPWSSPPVPDLWLQHPVEVLEVGEIPIKVRDVMRSWNMIGNGSVKSPEIGNIVIDLLAPLFYFNCRCICRAYGGPCRWFLLLCTSVPVGFMGAWRS</sequence>
<reference evidence="2" key="1">
    <citation type="submission" date="2004-10" db="EMBL/GenBank/DDBJ databases">
        <authorList>
            <person name="Buell R."/>
            <person name="Liu J."/>
            <person name="Childs K."/>
            <person name="Zaborsky J."/>
            <person name="Tallon L."/>
            <person name="Wirtz U."/>
            <person name="Wei F."/>
            <person name="Kuang H."/>
            <person name="Zhang P."/>
            <person name="Marano M."/>
            <person name="Baker B."/>
        </authorList>
    </citation>
    <scope>NUCLEOTIDE SEQUENCE</scope>
</reference>
<dbReference type="Gene3D" id="3.30.420.10">
    <property type="entry name" value="Ribonuclease H-like superfamily/Ribonuclease H"/>
    <property type="match status" value="1"/>
</dbReference>
<dbReference type="EMBL" id="AC151957">
    <property type="protein sequence ID" value="ABI34389.1"/>
    <property type="molecule type" value="Genomic_DNA"/>
</dbReference>